<evidence type="ECO:0000313" key="2">
    <source>
        <dbReference type="EMBL" id="ELW68239.1"/>
    </source>
</evidence>
<sequence>MGEELCSGHAACLTLAAEPPGPPQVFSFLATRLCSPEVTVSLTVLHPACPGEQQLQLDDRASPGEASHLRRPTAHACSANGGKPVPGPETCPPC</sequence>
<name>L9L0F4_TUPCH</name>
<dbReference type="InParanoid" id="L9L0F4"/>
<organism evidence="2 3">
    <name type="scientific">Tupaia chinensis</name>
    <name type="common">Chinese tree shrew</name>
    <name type="synonym">Tupaia belangeri chinensis</name>
    <dbReference type="NCBI Taxonomy" id="246437"/>
    <lineage>
        <taxon>Eukaryota</taxon>
        <taxon>Metazoa</taxon>
        <taxon>Chordata</taxon>
        <taxon>Craniata</taxon>
        <taxon>Vertebrata</taxon>
        <taxon>Euteleostomi</taxon>
        <taxon>Mammalia</taxon>
        <taxon>Eutheria</taxon>
        <taxon>Euarchontoglires</taxon>
        <taxon>Scandentia</taxon>
        <taxon>Tupaiidae</taxon>
        <taxon>Tupaia</taxon>
    </lineage>
</organism>
<proteinExistence type="predicted"/>
<feature type="region of interest" description="Disordered" evidence="1">
    <location>
        <begin position="56"/>
        <end position="94"/>
    </location>
</feature>
<dbReference type="Proteomes" id="UP000011518">
    <property type="component" value="Unassembled WGS sequence"/>
</dbReference>
<evidence type="ECO:0000256" key="1">
    <source>
        <dbReference type="SAM" id="MobiDB-lite"/>
    </source>
</evidence>
<accession>L9L0F4</accession>
<reference evidence="3" key="1">
    <citation type="submission" date="2012-07" db="EMBL/GenBank/DDBJ databases">
        <title>Genome of the Chinese tree shrew, a rising model animal genetically related to primates.</title>
        <authorList>
            <person name="Zhang G."/>
            <person name="Fan Y."/>
            <person name="Yao Y."/>
            <person name="Huang Z."/>
        </authorList>
    </citation>
    <scope>NUCLEOTIDE SEQUENCE [LARGE SCALE GENOMIC DNA]</scope>
</reference>
<dbReference type="EMBL" id="KB320577">
    <property type="protein sequence ID" value="ELW68239.1"/>
    <property type="molecule type" value="Genomic_DNA"/>
</dbReference>
<dbReference type="AlphaFoldDB" id="L9L0F4"/>
<feature type="compositionally biased region" description="Pro residues" evidence="1">
    <location>
        <begin position="85"/>
        <end position="94"/>
    </location>
</feature>
<evidence type="ECO:0000313" key="3">
    <source>
        <dbReference type="Proteomes" id="UP000011518"/>
    </source>
</evidence>
<protein>
    <submittedName>
        <fullName evidence="2">Uncharacterized protein</fullName>
    </submittedName>
</protein>
<reference evidence="3" key="2">
    <citation type="journal article" date="2013" name="Nat. Commun.">
        <title>Genome of the Chinese tree shrew.</title>
        <authorList>
            <person name="Fan Y."/>
            <person name="Huang Z.Y."/>
            <person name="Cao C.C."/>
            <person name="Chen C.S."/>
            <person name="Chen Y.X."/>
            <person name="Fan D.D."/>
            <person name="He J."/>
            <person name="Hou H.L."/>
            <person name="Hu L."/>
            <person name="Hu X.T."/>
            <person name="Jiang X.T."/>
            <person name="Lai R."/>
            <person name="Lang Y.S."/>
            <person name="Liang B."/>
            <person name="Liao S.G."/>
            <person name="Mu D."/>
            <person name="Ma Y.Y."/>
            <person name="Niu Y.Y."/>
            <person name="Sun X.Q."/>
            <person name="Xia J.Q."/>
            <person name="Xiao J."/>
            <person name="Xiong Z.Q."/>
            <person name="Xu L."/>
            <person name="Yang L."/>
            <person name="Zhang Y."/>
            <person name="Zhao W."/>
            <person name="Zhao X.D."/>
            <person name="Zheng Y.T."/>
            <person name="Zhou J.M."/>
            <person name="Zhu Y.B."/>
            <person name="Zhang G.J."/>
            <person name="Wang J."/>
            <person name="Yao Y.G."/>
        </authorList>
    </citation>
    <scope>NUCLEOTIDE SEQUENCE [LARGE SCALE GENOMIC DNA]</scope>
</reference>
<gene>
    <name evidence="2" type="ORF">TREES_T100007413</name>
</gene>
<keyword evidence="3" id="KW-1185">Reference proteome</keyword>